<dbReference type="SUPFAM" id="SSF63817">
    <property type="entry name" value="Sortase"/>
    <property type="match status" value="1"/>
</dbReference>
<dbReference type="EMBL" id="VULY01000018">
    <property type="protein sequence ID" value="MSR93685.1"/>
    <property type="molecule type" value="Genomic_DNA"/>
</dbReference>
<keyword evidence="3" id="KW-1133">Transmembrane helix</keyword>
<evidence type="ECO:0000313" key="5">
    <source>
        <dbReference type="Proteomes" id="UP000434409"/>
    </source>
</evidence>
<dbReference type="Pfam" id="PF04203">
    <property type="entry name" value="Sortase"/>
    <property type="match status" value="1"/>
</dbReference>
<dbReference type="EC" id="3.4.22.71" evidence="4"/>
<keyword evidence="5" id="KW-1185">Reference proteome</keyword>
<keyword evidence="3" id="KW-0472">Membrane</keyword>
<feature type="active site" description="Acyl-thioester intermediate" evidence="2">
    <location>
        <position position="247"/>
    </location>
</feature>
<dbReference type="InterPro" id="IPR009835">
    <property type="entry name" value="SrtB"/>
</dbReference>
<evidence type="ECO:0000256" key="3">
    <source>
        <dbReference type="SAM" id="Phobius"/>
    </source>
</evidence>
<evidence type="ECO:0000256" key="2">
    <source>
        <dbReference type="PIRSR" id="PIRSR605754-1"/>
    </source>
</evidence>
<protein>
    <submittedName>
        <fullName evidence="4">Class B sortase</fullName>
        <ecNumber evidence="4">3.4.22.71</ecNumber>
    </submittedName>
</protein>
<name>A0A6N7UZE2_9FIRM</name>
<evidence type="ECO:0000256" key="1">
    <source>
        <dbReference type="ARBA" id="ARBA00022801"/>
    </source>
</evidence>
<evidence type="ECO:0000313" key="4">
    <source>
        <dbReference type="EMBL" id="MSR93685.1"/>
    </source>
</evidence>
<dbReference type="GO" id="GO:0016787">
    <property type="term" value="F:hydrolase activity"/>
    <property type="evidence" value="ECO:0007669"/>
    <property type="project" value="UniProtKB-KW"/>
</dbReference>
<dbReference type="NCBIfam" id="TIGR03064">
    <property type="entry name" value="sortase_srtB"/>
    <property type="match status" value="1"/>
</dbReference>
<dbReference type="Gene3D" id="2.40.260.10">
    <property type="entry name" value="Sortase"/>
    <property type="match status" value="1"/>
</dbReference>
<keyword evidence="3" id="KW-0812">Transmembrane</keyword>
<keyword evidence="1 4" id="KW-0378">Hydrolase</keyword>
<sequence length="266" mass="30763">MKEEKKPYYHRKKKKQKKVTGRSILSNLILLVAIGVFCFSGFQLFKIWKGYNTGKKEYAKVRELAVETKKDEKGEETFSVNFEELKKINPDTVAWIRFDPEPSVINYPVVQGSDNEKYLSKTFSENENTVGAIFLDANASADFSDRHTLIYGHWMRDGSMFRHLEDYREQSFWEANPYFYLYTPDGKKLTYQIYSVGEVKDTSDSYLTQFATDEAFQKFLTMTKDVAQYDTGIAVDTSSRIVTLSTCTSAGDENRFVVRGVRVKEE</sequence>
<dbReference type="AlphaFoldDB" id="A0A6N7UZE2"/>
<reference evidence="4 5" key="1">
    <citation type="submission" date="2019-08" db="EMBL/GenBank/DDBJ databases">
        <title>In-depth cultivation of the pig gut microbiome towards novel bacterial diversity and tailored functional studies.</title>
        <authorList>
            <person name="Wylensek D."/>
            <person name="Hitch T.C.A."/>
            <person name="Clavel T."/>
        </authorList>
    </citation>
    <scope>NUCLEOTIDE SEQUENCE [LARGE SCALE GENOMIC DNA]</scope>
    <source>
        <strain evidence="4 5">68-1-5</strain>
    </source>
</reference>
<organism evidence="4 5">
    <name type="scientific">Suipraeoptans intestinalis</name>
    <dbReference type="NCBI Taxonomy" id="2606628"/>
    <lineage>
        <taxon>Bacteria</taxon>
        <taxon>Bacillati</taxon>
        <taxon>Bacillota</taxon>
        <taxon>Clostridia</taxon>
        <taxon>Lachnospirales</taxon>
        <taxon>Lachnospiraceae</taxon>
        <taxon>Suipraeoptans</taxon>
    </lineage>
</organism>
<feature type="active site" description="Proton donor/acceptor" evidence="2">
    <location>
        <position position="153"/>
    </location>
</feature>
<dbReference type="Proteomes" id="UP000434409">
    <property type="component" value="Unassembled WGS sequence"/>
</dbReference>
<dbReference type="CDD" id="cd05826">
    <property type="entry name" value="Sortase_B"/>
    <property type="match status" value="1"/>
</dbReference>
<dbReference type="InterPro" id="IPR023365">
    <property type="entry name" value="Sortase_dom-sf"/>
</dbReference>
<proteinExistence type="predicted"/>
<dbReference type="InterPro" id="IPR005754">
    <property type="entry name" value="Sortase"/>
</dbReference>
<gene>
    <name evidence="4" type="primary">srtB</name>
    <name evidence="4" type="ORF">FYJ34_05260</name>
</gene>
<feature type="transmembrane region" description="Helical" evidence="3">
    <location>
        <begin position="21"/>
        <end position="45"/>
    </location>
</feature>
<dbReference type="RefSeq" id="WP_154476794.1">
    <property type="nucleotide sequence ID" value="NZ_VULY01000018.1"/>
</dbReference>
<comment type="caution">
    <text evidence="4">The sequence shown here is derived from an EMBL/GenBank/DDBJ whole genome shotgun (WGS) entry which is preliminary data.</text>
</comment>
<accession>A0A6N7UZE2</accession>